<dbReference type="EMBL" id="JAAIUW010000006">
    <property type="protein sequence ID" value="KAF7825100.1"/>
    <property type="molecule type" value="Genomic_DNA"/>
</dbReference>
<name>A0A834TR86_9FABA</name>
<protein>
    <submittedName>
        <fullName evidence="2">Uncharacterized protein</fullName>
    </submittedName>
</protein>
<proteinExistence type="predicted"/>
<organism evidence="2 3">
    <name type="scientific">Senna tora</name>
    <dbReference type="NCBI Taxonomy" id="362788"/>
    <lineage>
        <taxon>Eukaryota</taxon>
        <taxon>Viridiplantae</taxon>
        <taxon>Streptophyta</taxon>
        <taxon>Embryophyta</taxon>
        <taxon>Tracheophyta</taxon>
        <taxon>Spermatophyta</taxon>
        <taxon>Magnoliopsida</taxon>
        <taxon>eudicotyledons</taxon>
        <taxon>Gunneridae</taxon>
        <taxon>Pentapetalae</taxon>
        <taxon>rosids</taxon>
        <taxon>fabids</taxon>
        <taxon>Fabales</taxon>
        <taxon>Fabaceae</taxon>
        <taxon>Caesalpinioideae</taxon>
        <taxon>Cassia clade</taxon>
        <taxon>Senna</taxon>
    </lineage>
</organism>
<dbReference type="AlphaFoldDB" id="A0A834TR86"/>
<evidence type="ECO:0000313" key="3">
    <source>
        <dbReference type="Proteomes" id="UP000634136"/>
    </source>
</evidence>
<evidence type="ECO:0000256" key="1">
    <source>
        <dbReference type="SAM" id="Phobius"/>
    </source>
</evidence>
<reference evidence="2" key="1">
    <citation type="submission" date="2020-09" db="EMBL/GenBank/DDBJ databases">
        <title>Genome-Enabled Discovery of Anthraquinone Biosynthesis in Senna tora.</title>
        <authorList>
            <person name="Kang S.-H."/>
            <person name="Pandey R.P."/>
            <person name="Lee C.-M."/>
            <person name="Sim J.-S."/>
            <person name="Jeong J.-T."/>
            <person name="Choi B.-S."/>
            <person name="Jung M."/>
            <person name="Ginzburg D."/>
            <person name="Zhao K."/>
            <person name="Won S.Y."/>
            <person name="Oh T.-J."/>
            <person name="Yu Y."/>
            <person name="Kim N.-H."/>
            <person name="Lee O.R."/>
            <person name="Lee T.-H."/>
            <person name="Bashyal P."/>
            <person name="Kim T.-S."/>
            <person name="Lee W.-H."/>
            <person name="Kawkins C."/>
            <person name="Kim C.-K."/>
            <person name="Kim J.S."/>
            <person name="Ahn B.O."/>
            <person name="Rhee S.Y."/>
            <person name="Sohng J.K."/>
        </authorList>
    </citation>
    <scope>NUCLEOTIDE SEQUENCE</scope>
    <source>
        <tissue evidence="2">Leaf</tissue>
    </source>
</reference>
<keyword evidence="1" id="KW-1133">Transmembrane helix</keyword>
<accession>A0A834TR86</accession>
<keyword evidence="3" id="KW-1185">Reference proteome</keyword>
<dbReference type="Proteomes" id="UP000634136">
    <property type="component" value="Unassembled WGS sequence"/>
</dbReference>
<feature type="transmembrane region" description="Helical" evidence="1">
    <location>
        <begin position="62"/>
        <end position="82"/>
    </location>
</feature>
<comment type="caution">
    <text evidence="2">The sequence shown here is derived from an EMBL/GenBank/DDBJ whole genome shotgun (WGS) entry which is preliminary data.</text>
</comment>
<keyword evidence="1" id="KW-0812">Transmembrane</keyword>
<evidence type="ECO:0000313" key="2">
    <source>
        <dbReference type="EMBL" id="KAF7825100.1"/>
    </source>
</evidence>
<sequence>MCALLDSEQFPSYIIYLRSGIVPLKKSFHHLFPARDRTCRFHARADHIVLKKALREWMREEAVQSAIPVVVALLVLCVLAVVEGVN</sequence>
<gene>
    <name evidence="2" type="ORF">G2W53_016264</name>
</gene>
<keyword evidence="1" id="KW-0472">Membrane</keyword>